<evidence type="ECO:0000313" key="7">
    <source>
        <dbReference type="Proteomes" id="UP000240481"/>
    </source>
</evidence>
<evidence type="ECO:0000313" key="6">
    <source>
        <dbReference type="EMBL" id="PSW26652.1"/>
    </source>
</evidence>
<feature type="chain" id="PRO_5030009263" evidence="4">
    <location>
        <begin position="22"/>
        <end position="340"/>
    </location>
</feature>
<dbReference type="Proteomes" id="UP000240481">
    <property type="component" value="Unassembled WGS sequence"/>
</dbReference>
<dbReference type="InterPro" id="IPR033900">
    <property type="entry name" value="Gram_neg_porin_domain"/>
</dbReference>
<dbReference type="PANTHER" id="PTHR34501:SF2">
    <property type="entry name" value="OUTER MEMBRANE PORIN F-RELATED"/>
    <property type="match status" value="1"/>
</dbReference>
<feature type="domain" description="Porin" evidence="5">
    <location>
        <begin position="7"/>
        <end position="323"/>
    </location>
</feature>
<dbReference type="InterPro" id="IPR023614">
    <property type="entry name" value="Porin_dom_sf"/>
</dbReference>
<name>A0A0J8XZ07_9GAMM</name>
<accession>A0A0J8XZ07</accession>
<dbReference type="OrthoDB" id="6213950at2"/>
<dbReference type="InterPro" id="IPR050298">
    <property type="entry name" value="Gram-neg_bact_OMP"/>
</dbReference>
<dbReference type="PANTHER" id="PTHR34501">
    <property type="entry name" value="PROTEIN YDDL-RELATED"/>
    <property type="match status" value="1"/>
</dbReference>
<feature type="signal peptide" evidence="4">
    <location>
        <begin position="1"/>
        <end position="21"/>
    </location>
</feature>
<keyword evidence="2 4" id="KW-0732">Signal</keyword>
<evidence type="ECO:0000256" key="2">
    <source>
        <dbReference type="ARBA" id="ARBA00022729"/>
    </source>
</evidence>
<reference evidence="6 7" key="1">
    <citation type="submission" date="2018-01" db="EMBL/GenBank/DDBJ databases">
        <title>Whole genome sequencing of Histamine producing bacteria.</title>
        <authorList>
            <person name="Butler K."/>
        </authorList>
    </citation>
    <scope>NUCLEOTIDE SEQUENCE [LARGE SCALE GENOMIC DNA]</scope>
    <source>
        <strain evidence="6 7">DSM 24669</strain>
    </source>
</reference>
<proteinExistence type="predicted"/>
<dbReference type="AlphaFoldDB" id="A0A0J8XZ07"/>
<dbReference type="GO" id="GO:0009279">
    <property type="term" value="C:cell outer membrane"/>
    <property type="evidence" value="ECO:0007669"/>
    <property type="project" value="UniProtKB-SubCell"/>
</dbReference>
<keyword evidence="3" id="KW-0472">Membrane</keyword>
<protein>
    <submittedName>
        <fullName evidence="6">Porin</fullName>
    </submittedName>
</protein>
<dbReference type="SUPFAM" id="SSF56935">
    <property type="entry name" value="Porins"/>
    <property type="match status" value="1"/>
</dbReference>
<evidence type="ECO:0000259" key="5">
    <source>
        <dbReference type="Pfam" id="PF13609"/>
    </source>
</evidence>
<comment type="subcellular location">
    <subcellularLocation>
        <location evidence="1">Cell outer membrane</location>
        <topology evidence="1">Multi-pass membrane protein</topology>
    </subcellularLocation>
</comment>
<dbReference type="GO" id="GO:0015288">
    <property type="term" value="F:porin activity"/>
    <property type="evidence" value="ECO:0007669"/>
    <property type="project" value="InterPro"/>
</dbReference>
<dbReference type="Gene3D" id="2.40.160.10">
    <property type="entry name" value="Porin"/>
    <property type="match status" value="1"/>
</dbReference>
<dbReference type="RefSeq" id="WP_048898674.1">
    <property type="nucleotide sequence ID" value="NZ_AP024852.1"/>
</dbReference>
<organism evidence="6 7">
    <name type="scientific">Photobacterium swingsii</name>
    <dbReference type="NCBI Taxonomy" id="680026"/>
    <lineage>
        <taxon>Bacteria</taxon>
        <taxon>Pseudomonadati</taxon>
        <taxon>Pseudomonadota</taxon>
        <taxon>Gammaproteobacteria</taxon>
        <taxon>Vibrionales</taxon>
        <taxon>Vibrionaceae</taxon>
        <taxon>Photobacterium</taxon>
    </lineage>
</organism>
<evidence type="ECO:0000256" key="1">
    <source>
        <dbReference type="ARBA" id="ARBA00004571"/>
    </source>
</evidence>
<gene>
    <name evidence="6" type="ORF">C9I94_01325</name>
</gene>
<dbReference type="EMBL" id="PYLZ01000001">
    <property type="protein sequence ID" value="PSW26652.1"/>
    <property type="molecule type" value="Genomic_DNA"/>
</dbReference>
<comment type="caution">
    <text evidence="6">The sequence shown here is derived from an EMBL/GenBank/DDBJ whole genome shotgun (WGS) entry which is preliminary data.</text>
</comment>
<dbReference type="Pfam" id="PF13609">
    <property type="entry name" value="Porin_4"/>
    <property type="match status" value="1"/>
</dbReference>
<evidence type="ECO:0000256" key="4">
    <source>
        <dbReference type="SAM" id="SignalP"/>
    </source>
</evidence>
<dbReference type="STRING" id="680026.AB733_10195"/>
<evidence type="ECO:0000256" key="3">
    <source>
        <dbReference type="ARBA" id="ARBA00023136"/>
    </source>
</evidence>
<sequence length="340" mass="36258">MKKTLLALTVPALLVAGSASAAVSLYDQDGTQVTMSGAAEVQYYRSAKADAFAKAADTDADASIRIDDGDLALRVQHQVNADLYALGAIELAIGESKDNKVSQGKSSGDVVNDGLYVGLGGNFGEVTFGRQLAIIDDAGVGVDIELKDTAGVNYEDTDMDQYIKYRFSGEKFWAGAGYNIAQEDATGKKGEELLEIAAGVPFGDFEARAYYADFKNEQFKNDAGVVVGTEQTAWDLEFVYAAGPIYVGALYGQSDDGSDTDSDIKTWELAGSYTLGKNTFGLGYAQNSGDAKAQDAMNLYANVAHQLTANTRAYVELGYEDVKAVEEKGFGYVVGMEVKF</sequence>
<keyword evidence="7" id="KW-1185">Reference proteome</keyword>